<keyword evidence="4" id="KW-0255">Endonuclease</keyword>
<dbReference type="InterPro" id="IPR021109">
    <property type="entry name" value="Peptidase_aspartic_dom_sf"/>
</dbReference>
<dbReference type="Pfam" id="PF00078">
    <property type="entry name" value="RVT_1"/>
    <property type="match status" value="1"/>
</dbReference>
<evidence type="ECO:0000256" key="5">
    <source>
        <dbReference type="ARBA" id="ARBA00023268"/>
    </source>
</evidence>
<dbReference type="Pfam" id="PF03732">
    <property type="entry name" value="Retrotrans_gag"/>
    <property type="match status" value="1"/>
</dbReference>
<dbReference type="Gene3D" id="2.40.70.10">
    <property type="entry name" value="Acid Proteases"/>
    <property type="match status" value="1"/>
</dbReference>
<dbReference type="InterPro" id="IPR043502">
    <property type="entry name" value="DNA/RNA_pol_sf"/>
</dbReference>
<protein>
    <recommendedName>
        <fullName evidence="7">Reverse transcriptase domain-containing protein</fullName>
    </recommendedName>
</protein>
<dbReference type="PROSITE" id="PS50878">
    <property type="entry name" value="RT_POL"/>
    <property type="match status" value="1"/>
</dbReference>
<sequence length="918" mass="104974">MAEGTRSQDVRKMEEHVRAMLREQQDQFEKEMAALRNLVIELHTQKTQAEVNDSAHTSDTHLNNGGGYQIPSRLSRVDFPRFNGVDFRGWLYKSEQFFEVDETPSYVKVKIAAMNLEGKALQWHQIFMKSRLTREAPSWEEYVKELSSRFGDSLYDDPMGELKSLKQTGSVQEYHDLFEELLNRVDLPEDYATSCFISGLKADIQLSVRMFMPKNICHARILARMEEAKGVTQQKGKMPPRFSMSYQDHASTSQGHASIHGNKWKADPRPLLPSPQVPTFPALPSNERQKDVVHKRPFRRLSRAEMDEKRARGLCFWCDDRFVAGHRCGNKQFHRLEVWDELVEDEGNESVEEDDTLDEGQLAHISLNAMTSMSVPNFRTMRVTGHVGKQNVNIFIDCGSSHNFIHPRVVQKLGVKTVKVEPLVVEVADGNKLTTQDLCPGFTWKMQGQEFKADLLVLPVGGCELVLGMQWLTTLGDVKWNFQELRMEFIRHEHKVVLRGMKQQGLQLVKRKKMQKILQKPEQIVTAQLCLIKAVPNTSEPPSLYAIAAEPGGDQVSSSVEREQLLNDYDDVFQEPSGLPPERLHDHKILLKNGTEPVNVRPYRYPTFQKGEIEKLVAEMLACGIIRPSSSPFSSPVVLVKKKDGSWRMCVDYRQLNSATVKNKFPIPLIEELLDELFGAKFFTKLDLRSGYHQIRMKAEDVEKTAFRTHDGHYEFLVMPFGLTNAPSTFQNLMNDIFRPFLRKFILVFFDDILIYSCKWKEHLQHLGTVFKLLRSNSLKVKRSKCTFAQQQVDYLGHVINAEGVQADPKKISAIMTWPMPQTVKELRGFLGITGYYRRFIQDYGKIARPLTDLLKKNQFQWHDGATRAFKELQGAMSNPPVLALPDFTQGFIVETDASGSGIGAVLMQGRRPLAFFS</sequence>
<dbReference type="InterPro" id="IPR050951">
    <property type="entry name" value="Retrovirus_Pol_polyprotein"/>
</dbReference>
<dbReference type="SUPFAM" id="SSF50630">
    <property type="entry name" value="Acid proteases"/>
    <property type="match status" value="1"/>
</dbReference>
<feature type="region of interest" description="Disordered" evidence="6">
    <location>
        <begin position="247"/>
        <end position="269"/>
    </location>
</feature>
<dbReference type="CDD" id="cd00303">
    <property type="entry name" value="retropepsin_like"/>
    <property type="match status" value="1"/>
</dbReference>
<dbReference type="CDD" id="cd01647">
    <property type="entry name" value="RT_LTR"/>
    <property type="match status" value="1"/>
</dbReference>
<keyword evidence="8" id="KW-1185">Reference proteome</keyword>
<evidence type="ECO:0000256" key="6">
    <source>
        <dbReference type="SAM" id="MobiDB-lite"/>
    </source>
</evidence>
<evidence type="ECO:0000313" key="9">
    <source>
        <dbReference type="RefSeq" id="XP_071912394.1"/>
    </source>
</evidence>
<gene>
    <name evidence="9" type="primary">LOC140009944</name>
</gene>
<accession>A0ABM4UYN0</accession>
<dbReference type="PANTHER" id="PTHR37984">
    <property type="entry name" value="PROTEIN CBG26694"/>
    <property type="match status" value="1"/>
</dbReference>
<keyword evidence="4" id="KW-0378">Hydrolase</keyword>
<dbReference type="InterPro" id="IPR043128">
    <property type="entry name" value="Rev_trsase/Diguanyl_cyclase"/>
</dbReference>
<dbReference type="InterPro" id="IPR005162">
    <property type="entry name" value="Retrotrans_gag_dom"/>
</dbReference>
<evidence type="ECO:0000256" key="3">
    <source>
        <dbReference type="ARBA" id="ARBA00022722"/>
    </source>
</evidence>
<dbReference type="Pfam" id="PF08284">
    <property type="entry name" value="RVP_2"/>
    <property type="match status" value="1"/>
</dbReference>
<keyword evidence="2" id="KW-0548">Nucleotidyltransferase</keyword>
<dbReference type="InterPro" id="IPR000477">
    <property type="entry name" value="RT_dom"/>
</dbReference>
<feature type="compositionally biased region" description="Polar residues" evidence="6">
    <location>
        <begin position="247"/>
        <end position="256"/>
    </location>
</feature>
<dbReference type="Gene3D" id="3.30.70.270">
    <property type="match status" value="2"/>
</dbReference>
<evidence type="ECO:0000256" key="1">
    <source>
        <dbReference type="ARBA" id="ARBA00022679"/>
    </source>
</evidence>
<proteinExistence type="predicted"/>
<dbReference type="Pfam" id="PF17919">
    <property type="entry name" value="RT_RNaseH_2"/>
    <property type="match status" value="1"/>
</dbReference>
<dbReference type="RefSeq" id="XP_071912394.1">
    <property type="nucleotide sequence ID" value="XM_072056293.1"/>
</dbReference>
<reference evidence="9" key="1">
    <citation type="submission" date="2025-08" db="UniProtKB">
        <authorList>
            <consortium name="RefSeq"/>
        </authorList>
    </citation>
    <scope>IDENTIFICATION</scope>
    <source>
        <tissue evidence="9">Leaves</tissue>
    </source>
</reference>
<dbReference type="GeneID" id="140009944"/>
<dbReference type="PANTHER" id="PTHR37984:SF5">
    <property type="entry name" value="PROTEIN NYNRIN-LIKE"/>
    <property type="match status" value="1"/>
</dbReference>
<keyword evidence="5" id="KW-0511">Multifunctional enzyme</keyword>
<name>A0ABM4UYN0_COFAR</name>
<dbReference type="SUPFAM" id="SSF56672">
    <property type="entry name" value="DNA/RNA polymerases"/>
    <property type="match status" value="1"/>
</dbReference>
<evidence type="ECO:0000256" key="2">
    <source>
        <dbReference type="ARBA" id="ARBA00022695"/>
    </source>
</evidence>
<evidence type="ECO:0000259" key="7">
    <source>
        <dbReference type="PROSITE" id="PS50878"/>
    </source>
</evidence>
<dbReference type="Gene3D" id="3.10.10.10">
    <property type="entry name" value="HIV Type 1 Reverse Transcriptase, subunit A, domain 1"/>
    <property type="match status" value="1"/>
</dbReference>
<dbReference type="InterPro" id="IPR041577">
    <property type="entry name" value="RT_RNaseH_2"/>
</dbReference>
<keyword evidence="1" id="KW-0808">Transferase</keyword>
<evidence type="ECO:0000256" key="4">
    <source>
        <dbReference type="ARBA" id="ARBA00022759"/>
    </source>
</evidence>
<evidence type="ECO:0000313" key="8">
    <source>
        <dbReference type="Proteomes" id="UP001652660"/>
    </source>
</evidence>
<feature type="domain" description="Reverse transcriptase" evidence="7">
    <location>
        <begin position="621"/>
        <end position="800"/>
    </location>
</feature>
<organism evidence="8 9">
    <name type="scientific">Coffea arabica</name>
    <name type="common">Arabian coffee</name>
    <dbReference type="NCBI Taxonomy" id="13443"/>
    <lineage>
        <taxon>Eukaryota</taxon>
        <taxon>Viridiplantae</taxon>
        <taxon>Streptophyta</taxon>
        <taxon>Embryophyta</taxon>
        <taxon>Tracheophyta</taxon>
        <taxon>Spermatophyta</taxon>
        <taxon>Magnoliopsida</taxon>
        <taxon>eudicotyledons</taxon>
        <taxon>Gunneridae</taxon>
        <taxon>Pentapetalae</taxon>
        <taxon>asterids</taxon>
        <taxon>lamiids</taxon>
        <taxon>Gentianales</taxon>
        <taxon>Rubiaceae</taxon>
        <taxon>Ixoroideae</taxon>
        <taxon>Gardenieae complex</taxon>
        <taxon>Bertiereae - Coffeeae clade</taxon>
        <taxon>Coffeeae</taxon>
        <taxon>Coffea</taxon>
    </lineage>
</organism>
<keyword evidence="3" id="KW-0540">Nuclease</keyword>
<dbReference type="Proteomes" id="UP001652660">
    <property type="component" value="Chromosome 6e"/>
</dbReference>